<dbReference type="InterPro" id="IPR041602">
    <property type="entry name" value="Quercetinase_C"/>
</dbReference>
<dbReference type="Gene3D" id="2.60.120.10">
    <property type="entry name" value="Jelly Rolls"/>
    <property type="match status" value="2"/>
</dbReference>
<dbReference type="SUPFAM" id="SSF51182">
    <property type="entry name" value="RmlC-like cupins"/>
    <property type="match status" value="1"/>
</dbReference>
<dbReference type="PANTHER" id="PTHR43212">
    <property type="entry name" value="QUERCETIN 2,3-DIOXYGENASE"/>
    <property type="match status" value="1"/>
</dbReference>
<dbReference type="EMBL" id="JBDIZK010000010">
    <property type="protein sequence ID" value="MEN3748865.1"/>
    <property type="molecule type" value="Genomic_DNA"/>
</dbReference>
<evidence type="ECO:0000313" key="5">
    <source>
        <dbReference type="EMBL" id="MEN3748865.1"/>
    </source>
</evidence>
<evidence type="ECO:0000256" key="1">
    <source>
        <dbReference type="ARBA" id="ARBA00008416"/>
    </source>
</evidence>
<comment type="similarity">
    <text evidence="1 2">Belongs to the pirin family.</text>
</comment>
<evidence type="ECO:0000259" key="4">
    <source>
        <dbReference type="Pfam" id="PF17954"/>
    </source>
</evidence>
<reference evidence="5 6" key="1">
    <citation type="submission" date="2024-05" db="EMBL/GenBank/DDBJ databases">
        <title>Sphingomonas sp. HF-S3 16S ribosomal RNA gene Genome sequencing and assembly.</title>
        <authorList>
            <person name="Lee H."/>
        </authorList>
    </citation>
    <scope>NUCLEOTIDE SEQUENCE [LARGE SCALE GENOMIC DNA]</scope>
    <source>
        <strain evidence="5 6">HF-S3</strain>
    </source>
</reference>
<evidence type="ECO:0000259" key="3">
    <source>
        <dbReference type="Pfam" id="PF02678"/>
    </source>
</evidence>
<dbReference type="InterPro" id="IPR012093">
    <property type="entry name" value="Pirin"/>
</dbReference>
<gene>
    <name evidence="5" type="ORF">TPR58_16945</name>
</gene>
<feature type="domain" description="Quercetin 2,3-dioxygenase C-terminal cupin" evidence="4">
    <location>
        <begin position="153"/>
        <end position="230"/>
    </location>
</feature>
<evidence type="ECO:0000313" key="6">
    <source>
        <dbReference type="Proteomes" id="UP001427805"/>
    </source>
</evidence>
<sequence length="232" mass="24557">MIDVRTRDTLGTSSLAELETLHHFSFGGFQDLARDNWGRLCVLNHIVMAPGGGLRTAPIDGVDLISVVRKGTIAHDGGLGGSPKTRAGEVQLICPGPGIVHADTNPGAKPAEYVELRIRMEGAPERALRRTTRFPGRTRAGLLELLASGFPQDRAPLPLNSPSRVYGARIPARAQIIHAIDPGRTAYLMALSGTVTVNGAVVGPLEGAAIADEATLAIEAETFVEMLLVETD</sequence>
<proteinExistence type="inferred from homology"/>
<dbReference type="RefSeq" id="WP_346247903.1">
    <property type="nucleotide sequence ID" value="NZ_JBDIZK010000010.1"/>
</dbReference>
<dbReference type="InterPro" id="IPR011051">
    <property type="entry name" value="RmlC_Cupin_sf"/>
</dbReference>
<organism evidence="5 6">
    <name type="scientific">Sphingomonas rustica</name>
    <dbReference type="NCBI Taxonomy" id="3103142"/>
    <lineage>
        <taxon>Bacteria</taxon>
        <taxon>Pseudomonadati</taxon>
        <taxon>Pseudomonadota</taxon>
        <taxon>Alphaproteobacteria</taxon>
        <taxon>Sphingomonadales</taxon>
        <taxon>Sphingomonadaceae</taxon>
        <taxon>Sphingomonas</taxon>
    </lineage>
</organism>
<evidence type="ECO:0000256" key="2">
    <source>
        <dbReference type="RuleBase" id="RU003457"/>
    </source>
</evidence>
<accession>A0ABV0BBB8</accession>
<dbReference type="PANTHER" id="PTHR43212:SF3">
    <property type="entry name" value="QUERCETIN 2,3-DIOXYGENASE"/>
    <property type="match status" value="1"/>
</dbReference>
<dbReference type="Pfam" id="PF02678">
    <property type="entry name" value="Pirin"/>
    <property type="match status" value="1"/>
</dbReference>
<protein>
    <submittedName>
        <fullName evidence="5">Pirin family protein</fullName>
    </submittedName>
</protein>
<name>A0ABV0BBB8_9SPHN</name>
<comment type="caution">
    <text evidence="5">The sequence shown here is derived from an EMBL/GenBank/DDBJ whole genome shotgun (WGS) entry which is preliminary data.</text>
</comment>
<dbReference type="Pfam" id="PF17954">
    <property type="entry name" value="Pirin_C_2"/>
    <property type="match status" value="1"/>
</dbReference>
<dbReference type="Proteomes" id="UP001427805">
    <property type="component" value="Unassembled WGS sequence"/>
</dbReference>
<keyword evidence="6" id="KW-1185">Reference proteome</keyword>
<dbReference type="InterPro" id="IPR003829">
    <property type="entry name" value="Pirin_N_dom"/>
</dbReference>
<dbReference type="InterPro" id="IPR014710">
    <property type="entry name" value="RmlC-like_jellyroll"/>
</dbReference>
<feature type="domain" description="Pirin N-terminal" evidence="3">
    <location>
        <begin position="5"/>
        <end position="109"/>
    </location>
</feature>